<feature type="non-terminal residue" evidence="1">
    <location>
        <position position="127"/>
    </location>
</feature>
<organism evidence="1 2">
    <name type="scientific">Leucogyrophana mollusca</name>
    <dbReference type="NCBI Taxonomy" id="85980"/>
    <lineage>
        <taxon>Eukaryota</taxon>
        <taxon>Fungi</taxon>
        <taxon>Dikarya</taxon>
        <taxon>Basidiomycota</taxon>
        <taxon>Agaricomycotina</taxon>
        <taxon>Agaricomycetes</taxon>
        <taxon>Agaricomycetidae</taxon>
        <taxon>Boletales</taxon>
        <taxon>Boletales incertae sedis</taxon>
        <taxon>Leucogyrophana</taxon>
    </lineage>
</organism>
<keyword evidence="2" id="KW-1185">Reference proteome</keyword>
<protein>
    <submittedName>
        <fullName evidence="1">Uncharacterized protein</fullName>
    </submittedName>
</protein>
<dbReference type="EMBL" id="MU266793">
    <property type="protein sequence ID" value="KAH7918391.1"/>
    <property type="molecule type" value="Genomic_DNA"/>
</dbReference>
<reference evidence="1" key="1">
    <citation type="journal article" date="2021" name="New Phytol.">
        <title>Evolutionary innovations through gain and loss of genes in the ectomycorrhizal Boletales.</title>
        <authorList>
            <person name="Wu G."/>
            <person name="Miyauchi S."/>
            <person name="Morin E."/>
            <person name="Kuo A."/>
            <person name="Drula E."/>
            <person name="Varga T."/>
            <person name="Kohler A."/>
            <person name="Feng B."/>
            <person name="Cao Y."/>
            <person name="Lipzen A."/>
            <person name="Daum C."/>
            <person name="Hundley H."/>
            <person name="Pangilinan J."/>
            <person name="Johnson J."/>
            <person name="Barry K."/>
            <person name="LaButti K."/>
            <person name="Ng V."/>
            <person name="Ahrendt S."/>
            <person name="Min B."/>
            <person name="Choi I.G."/>
            <person name="Park H."/>
            <person name="Plett J.M."/>
            <person name="Magnuson J."/>
            <person name="Spatafora J.W."/>
            <person name="Nagy L.G."/>
            <person name="Henrissat B."/>
            <person name="Grigoriev I.V."/>
            <person name="Yang Z.L."/>
            <person name="Xu J."/>
            <person name="Martin F.M."/>
        </authorList>
    </citation>
    <scope>NUCLEOTIDE SEQUENCE</scope>
    <source>
        <strain evidence="1">KUC20120723A-06</strain>
    </source>
</reference>
<evidence type="ECO:0000313" key="1">
    <source>
        <dbReference type="EMBL" id="KAH7918391.1"/>
    </source>
</evidence>
<gene>
    <name evidence="1" type="ORF">BV22DRAFT_977878</name>
</gene>
<feature type="non-terminal residue" evidence="1">
    <location>
        <position position="1"/>
    </location>
</feature>
<proteinExistence type="predicted"/>
<accession>A0ACB8AZH4</accession>
<evidence type="ECO:0000313" key="2">
    <source>
        <dbReference type="Proteomes" id="UP000790709"/>
    </source>
</evidence>
<sequence>PFIQHIALAGPNGEITRVKALFDDGAMVGAMCSTVFHKVKHRLHNWQPSKRRLRMANGAITTSEAVWQGQITIKDVTTHGEFEVFDSGGGWAFLFGKPLLRAFRAVHDYTSDEVRIADAKGSSILHN</sequence>
<comment type="caution">
    <text evidence="1">The sequence shown here is derived from an EMBL/GenBank/DDBJ whole genome shotgun (WGS) entry which is preliminary data.</text>
</comment>
<name>A0ACB8AZH4_9AGAM</name>
<dbReference type="Proteomes" id="UP000790709">
    <property type="component" value="Unassembled WGS sequence"/>
</dbReference>